<reference evidence="1 2" key="1">
    <citation type="submission" date="2019-03" db="EMBL/GenBank/DDBJ databases">
        <title>First draft genome of Liparis tanakae, snailfish: a comprehensive survey of snailfish specific genes.</title>
        <authorList>
            <person name="Kim W."/>
            <person name="Song I."/>
            <person name="Jeong J.-H."/>
            <person name="Kim D."/>
            <person name="Kim S."/>
            <person name="Ryu S."/>
            <person name="Song J.Y."/>
            <person name="Lee S.K."/>
        </authorList>
    </citation>
    <scope>NUCLEOTIDE SEQUENCE [LARGE SCALE GENOMIC DNA]</scope>
    <source>
        <tissue evidence="1">Muscle</tissue>
    </source>
</reference>
<accession>A0A4Z2HKR8</accession>
<organism evidence="1 2">
    <name type="scientific">Liparis tanakae</name>
    <name type="common">Tanaka's snailfish</name>
    <dbReference type="NCBI Taxonomy" id="230148"/>
    <lineage>
        <taxon>Eukaryota</taxon>
        <taxon>Metazoa</taxon>
        <taxon>Chordata</taxon>
        <taxon>Craniata</taxon>
        <taxon>Vertebrata</taxon>
        <taxon>Euteleostomi</taxon>
        <taxon>Actinopterygii</taxon>
        <taxon>Neopterygii</taxon>
        <taxon>Teleostei</taxon>
        <taxon>Neoteleostei</taxon>
        <taxon>Acanthomorphata</taxon>
        <taxon>Eupercaria</taxon>
        <taxon>Perciformes</taxon>
        <taxon>Cottioidei</taxon>
        <taxon>Cottales</taxon>
        <taxon>Liparidae</taxon>
        <taxon>Liparis</taxon>
    </lineage>
</organism>
<dbReference type="Proteomes" id="UP000314294">
    <property type="component" value="Unassembled WGS sequence"/>
</dbReference>
<evidence type="ECO:0000313" key="1">
    <source>
        <dbReference type="EMBL" id="TNN65573.1"/>
    </source>
</evidence>
<keyword evidence="2" id="KW-1185">Reference proteome</keyword>
<name>A0A4Z2HKR8_9TELE</name>
<evidence type="ECO:0000313" key="2">
    <source>
        <dbReference type="Proteomes" id="UP000314294"/>
    </source>
</evidence>
<sequence length="73" mass="7822">MVILILTPGPQLSDGVGDAEPFKNRVPKKVTSSSVARLPEHNISSAPDWLAEVMSQGYFSQKASPPSVHSAVY</sequence>
<dbReference type="AlphaFoldDB" id="A0A4Z2HKR8"/>
<dbReference type="EMBL" id="SRLO01000233">
    <property type="protein sequence ID" value="TNN65573.1"/>
    <property type="molecule type" value="Genomic_DNA"/>
</dbReference>
<comment type="caution">
    <text evidence="1">The sequence shown here is derived from an EMBL/GenBank/DDBJ whole genome shotgun (WGS) entry which is preliminary data.</text>
</comment>
<protein>
    <submittedName>
        <fullName evidence="1">Uncharacterized protein</fullName>
    </submittedName>
</protein>
<proteinExistence type="predicted"/>
<gene>
    <name evidence="1" type="ORF">EYF80_024251</name>
</gene>